<dbReference type="GO" id="GO:0005634">
    <property type="term" value="C:nucleus"/>
    <property type="evidence" value="ECO:0007669"/>
    <property type="project" value="UniProtKB-SubCell"/>
</dbReference>
<name>A0A9P4SEF6_9PEZI</name>
<dbReference type="Proteomes" id="UP000799429">
    <property type="component" value="Unassembled WGS sequence"/>
</dbReference>
<dbReference type="CDD" id="cd22647">
    <property type="entry name" value="CTF3_NTD_HEAT"/>
    <property type="match status" value="1"/>
</dbReference>
<dbReference type="OrthoDB" id="6347512at2759"/>
<evidence type="ECO:0000256" key="5">
    <source>
        <dbReference type="ARBA" id="ARBA00023242"/>
    </source>
</evidence>
<dbReference type="PANTHER" id="PTHR48208:SF2">
    <property type="entry name" value="CENTROMERE PROTEIN I"/>
    <property type="match status" value="1"/>
</dbReference>
<dbReference type="GO" id="GO:0000070">
    <property type="term" value="P:mitotic sister chromatid segregation"/>
    <property type="evidence" value="ECO:0007669"/>
    <property type="project" value="TreeGrafter"/>
</dbReference>
<comment type="similarity">
    <text evidence="3">Belongs to the CENP-I/CTF3 family.</text>
</comment>
<dbReference type="Pfam" id="PF07778">
    <property type="entry name" value="CENP-I"/>
    <property type="match status" value="1"/>
</dbReference>
<dbReference type="GO" id="GO:0000939">
    <property type="term" value="C:inner kinetochore"/>
    <property type="evidence" value="ECO:0007669"/>
    <property type="project" value="TreeGrafter"/>
</dbReference>
<evidence type="ECO:0000256" key="4">
    <source>
        <dbReference type="ARBA" id="ARBA00022454"/>
    </source>
</evidence>
<keyword evidence="6" id="KW-0137">Centromere</keyword>
<evidence type="ECO:0000256" key="3">
    <source>
        <dbReference type="ARBA" id="ARBA00005470"/>
    </source>
</evidence>
<dbReference type="GO" id="GO:0034080">
    <property type="term" value="P:CENP-A containing chromatin assembly"/>
    <property type="evidence" value="ECO:0007669"/>
    <property type="project" value="TreeGrafter"/>
</dbReference>
<dbReference type="EMBL" id="MU006093">
    <property type="protein sequence ID" value="KAF2840275.1"/>
    <property type="molecule type" value="Genomic_DNA"/>
</dbReference>
<dbReference type="AlphaFoldDB" id="A0A9P4SEF6"/>
<feature type="non-terminal residue" evidence="7">
    <location>
        <position position="1"/>
    </location>
</feature>
<gene>
    <name evidence="7" type="ORF">M501DRAFT_931341</name>
</gene>
<comment type="subcellular location">
    <subcellularLocation>
        <location evidence="2">Chromosome</location>
        <location evidence="2">Centromere</location>
    </subcellularLocation>
    <subcellularLocation>
        <location evidence="1">Nucleus</location>
    </subcellularLocation>
</comment>
<dbReference type="InterPro" id="IPR012485">
    <property type="entry name" value="CENP-I"/>
</dbReference>
<keyword evidence="5" id="KW-0539">Nucleus</keyword>
<keyword evidence="4" id="KW-0158">Chromosome</keyword>
<evidence type="ECO:0000256" key="6">
    <source>
        <dbReference type="ARBA" id="ARBA00023328"/>
    </source>
</evidence>
<organism evidence="7 8">
    <name type="scientific">Patellaria atrata CBS 101060</name>
    <dbReference type="NCBI Taxonomy" id="1346257"/>
    <lineage>
        <taxon>Eukaryota</taxon>
        <taxon>Fungi</taxon>
        <taxon>Dikarya</taxon>
        <taxon>Ascomycota</taxon>
        <taxon>Pezizomycotina</taxon>
        <taxon>Dothideomycetes</taxon>
        <taxon>Dothideomycetes incertae sedis</taxon>
        <taxon>Patellariales</taxon>
        <taxon>Patellariaceae</taxon>
        <taxon>Patellaria</taxon>
    </lineage>
</organism>
<keyword evidence="8" id="KW-1185">Reference proteome</keyword>
<evidence type="ECO:0000256" key="1">
    <source>
        <dbReference type="ARBA" id="ARBA00004123"/>
    </source>
</evidence>
<protein>
    <submittedName>
        <fullName evidence="7">Mis6-domain-containing protein</fullName>
    </submittedName>
</protein>
<comment type="caution">
    <text evidence="7">The sequence shown here is derived from an EMBL/GenBank/DDBJ whole genome shotgun (WGS) entry which is preliminary data.</text>
</comment>
<sequence length="686" mass="76784">HVASKVPAKQRREKISVTVDKISNHAYEHGLDQNALENIIQIVTVKTELDQTSNTQLIKNLYPSGSIPPNVVISIVGCLGHGQGKPSLSTQGSLLRWLVAVYEVLQESLILSKLYGVLFGMLDMISLRTPLCHLLALSTRRRHVRPFRIQYLLELSRTVGNEPALIGLLRVYKDYYPDIIISNVTSGRVSLPIQSNAQWRQRMREIQENASSQTVSTTVGKSGFKVFRDGSKRTDSSIIPEVHTSLASESSVTLEEIDTADDLAEKLESIELPSQIVSSLKDPLLQKFLLLRSSDHGRKRLELWTSAYFAEELETLRYGDTPSPALHDVLEGILSQSRFNKTIPRYADQFLSQYLDLWDGVTDANILLEILAFARVESFQNYQQTYLNRIERVVLSNNDTAYQILVSFYTKIATHWATVIIRAREQSLPLRISPDDLSQFIEHVNGVVLSAFASIGTHYSPTSNALLFYERIAQSFRKSVNSRSQALRIIIPSSQIVYLLLLSSSLTDVSQLCSALTLYKQAFEVSVESSISYSREYTGLFNGYLMDTCNLLWRSRAFVTTDQNSLGCQFPEHLVPVLGAYISDIDNEYAIGSIFGLSNNFLICALSAATIRSQEDQVEASESELVIHHTGPVTQKSLLALGGAGGLQITWKQYRIHVLHWLVGRGIPGIKNLMYATMKDLMNSGQ</sequence>
<accession>A0A9P4SEF6</accession>
<dbReference type="PANTHER" id="PTHR48208">
    <property type="entry name" value="CENTROMERE PROTEIN I"/>
    <property type="match status" value="1"/>
</dbReference>
<evidence type="ECO:0000256" key="2">
    <source>
        <dbReference type="ARBA" id="ARBA00004584"/>
    </source>
</evidence>
<evidence type="ECO:0000313" key="7">
    <source>
        <dbReference type="EMBL" id="KAF2840275.1"/>
    </source>
</evidence>
<reference evidence="7" key="1">
    <citation type="journal article" date="2020" name="Stud. Mycol.">
        <title>101 Dothideomycetes genomes: a test case for predicting lifestyles and emergence of pathogens.</title>
        <authorList>
            <person name="Haridas S."/>
            <person name="Albert R."/>
            <person name="Binder M."/>
            <person name="Bloem J."/>
            <person name="Labutti K."/>
            <person name="Salamov A."/>
            <person name="Andreopoulos B."/>
            <person name="Baker S."/>
            <person name="Barry K."/>
            <person name="Bills G."/>
            <person name="Bluhm B."/>
            <person name="Cannon C."/>
            <person name="Castanera R."/>
            <person name="Culley D."/>
            <person name="Daum C."/>
            <person name="Ezra D."/>
            <person name="Gonzalez J."/>
            <person name="Henrissat B."/>
            <person name="Kuo A."/>
            <person name="Liang C."/>
            <person name="Lipzen A."/>
            <person name="Lutzoni F."/>
            <person name="Magnuson J."/>
            <person name="Mondo S."/>
            <person name="Nolan M."/>
            <person name="Ohm R."/>
            <person name="Pangilinan J."/>
            <person name="Park H.-J."/>
            <person name="Ramirez L."/>
            <person name="Alfaro M."/>
            <person name="Sun H."/>
            <person name="Tritt A."/>
            <person name="Yoshinaga Y."/>
            <person name="Zwiers L.-H."/>
            <person name="Turgeon B."/>
            <person name="Goodwin S."/>
            <person name="Spatafora J."/>
            <person name="Crous P."/>
            <person name="Grigoriev I."/>
        </authorList>
    </citation>
    <scope>NUCLEOTIDE SEQUENCE</scope>
    <source>
        <strain evidence="7">CBS 101060</strain>
    </source>
</reference>
<proteinExistence type="inferred from homology"/>
<evidence type="ECO:0000313" key="8">
    <source>
        <dbReference type="Proteomes" id="UP000799429"/>
    </source>
</evidence>